<keyword evidence="2 3" id="KW-0479">Metal-binding</keyword>
<feature type="binding site" evidence="3">
    <location>
        <position position="203"/>
    </location>
    <ligand>
        <name>a divalent metal cation</name>
        <dbReference type="ChEBI" id="CHEBI:60240"/>
        <label>1</label>
    </ligand>
</feature>
<comment type="similarity">
    <text evidence="1">Belongs to the GTP cyclohydrolase I type 2/NIF3 family.</text>
</comment>
<dbReference type="GO" id="GO:0046872">
    <property type="term" value="F:metal ion binding"/>
    <property type="evidence" value="ECO:0007669"/>
    <property type="project" value="UniProtKB-KW"/>
</dbReference>
<name>A2SU96_METLZ</name>
<evidence type="ECO:0000313" key="4">
    <source>
        <dbReference type="EMBL" id="ABN07902.1"/>
    </source>
</evidence>
<dbReference type="SUPFAM" id="SSF102705">
    <property type="entry name" value="NIF3 (NGG1p interacting factor 3)-like"/>
    <property type="match status" value="1"/>
</dbReference>
<dbReference type="Proteomes" id="UP000000365">
    <property type="component" value="Chromosome"/>
</dbReference>
<proteinExistence type="inferred from homology"/>
<evidence type="ECO:0000256" key="1">
    <source>
        <dbReference type="ARBA" id="ARBA00006964"/>
    </source>
</evidence>
<reference evidence="4 5" key="1">
    <citation type="journal article" date="2009" name="Stand. Genomic Sci.">
        <title>Complete genome sequence of Methanocorpusculum labreanum type strain Z.</title>
        <authorList>
            <person name="Anderson I.J."/>
            <person name="Sieprawska-Lupa M."/>
            <person name="Goltsman E."/>
            <person name="Lapidus A."/>
            <person name="Copeland A."/>
            <person name="Glavina Del Rio T."/>
            <person name="Tice H."/>
            <person name="Dalin E."/>
            <person name="Barry K."/>
            <person name="Pitluck S."/>
            <person name="Hauser L."/>
            <person name="Land M."/>
            <person name="Lucas S."/>
            <person name="Richardson P."/>
            <person name="Whitman W.B."/>
            <person name="Kyrpides N.C."/>
        </authorList>
    </citation>
    <scope>NUCLEOTIDE SEQUENCE [LARGE SCALE GENOMIC DNA]</scope>
    <source>
        <strain evidence="5">ATCC 43576 / DSM 4855 / Z</strain>
    </source>
</reference>
<dbReference type="RefSeq" id="WP_011834105.1">
    <property type="nucleotide sequence ID" value="NC_008942.1"/>
</dbReference>
<dbReference type="PANTHER" id="PTHR13799:SF14">
    <property type="entry name" value="GTP CYCLOHYDROLASE 1 TYPE 2 HOMOLOG"/>
    <property type="match status" value="1"/>
</dbReference>
<dbReference type="KEGG" id="mla:Mlab_1741"/>
<gene>
    <name evidence="4" type="ordered locus">Mlab_1741</name>
</gene>
<dbReference type="HOGENOM" id="CLU_037423_2_0_2"/>
<feature type="binding site" evidence="3">
    <location>
        <position position="83"/>
    </location>
    <ligand>
        <name>a divalent metal cation</name>
        <dbReference type="ChEBI" id="CHEBI:60240"/>
        <label>1</label>
    </ligand>
</feature>
<evidence type="ECO:0008006" key="6">
    <source>
        <dbReference type="Google" id="ProtNLM"/>
    </source>
</evidence>
<dbReference type="eggNOG" id="arCOG04454">
    <property type="taxonomic scope" value="Archaea"/>
</dbReference>
<dbReference type="GO" id="GO:0005737">
    <property type="term" value="C:cytoplasm"/>
    <property type="evidence" value="ECO:0007669"/>
    <property type="project" value="TreeGrafter"/>
</dbReference>
<dbReference type="STRING" id="410358.Mlab_1741"/>
<organism evidence="4 5">
    <name type="scientific">Methanocorpusculum labreanum (strain ATCC 43576 / DSM 4855 / Z)</name>
    <dbReference type="NCBI Taxonomy" id="410358"/>
    <lineage>
        <taxon>Archaea</taxon>
        <taxon>Methanobacteriati</taxon>
        <taxon>Methanobacteriota</taxon>
        <taxon>Stenosarchaea group</taxon>
        <taxon>Methanomicrobia</taxon>
        <taxon>Methanomicrobiales</taxon>
        <taxon>Methanocorpusculaceae</taxon>
        <taxon>Methanocorpusculum</taxon>
    </lineage>
</organism>
<evidence type="ECO:0000313" key="5">
    <source>
        <dbReference type="Proteomes" id="UP000000365"/>
    </source>
</evidence>
<sequence>MIVADLIAQIETSVPPIYSMVGDEPQFFGSSQTLQTDISKVTVMMDYYSGQIIPEDTEFLVLHHPPKTGIPPLPTYVLHSGWDAFPGGAGDALADVFELTERALLDASTRLGRVGKLPNGAVSLDEFAKQAAKKLGRPYLQIVSEIPDISIETVAVVSGFGLNPSMIKLAKQKGADVFLSGDLTHPGAILAKSLTIPLIDATHYATELPGLYRLRDLIASFGVESAVFDTSVPWRMKTYYENY</sequence>
<dbReference type="PANTHER" id="PTHR13799">
    <property type="entry name" value="NGG1 INTERACTING FACTOR 3"/>
    <property type="match status" value="1"/>
</dbReference>
<dbReference type="Pfam" id="PF01784">
    <property type="entry name" value="DUF34_NIF3"/>
    <property type="match status" value="1"/>
</dbReference>
<dbReference type="InterPro" id="IPR036069">
    <property type="entry name" value="DUF34/NIF3_sf"/>
</dbReference>
<dbReference type="AlphaFoldDB" id="A2SU96"/>
<dbReference type="GeneID" id="4795363"/>
<accession>A2SU96</accession>
<feature type="binding site" evidence="3">
    <location>
        <position position="207"/>
    </location>
    <ligand>
        <name>a divalent metal cation</name>
        <dbReference type="ChEBI" id="CHEBI:60240"/>
        <label>1</label>
    </ligand>
</feature>
<protein>
    <recommendedName>
        <fullName evidence="6">GTP cyclohydrolase 1 type 2 homolog</fullName>
    </recommendedName>
</protein>
<dbReference type="EMBL" id="CP000559">
    <property type="protein sequence ID" value="ABN07902.1"/>
    <property type="molecule type" value="Genomic_DNA"/>
</dbReference>
<evidence type="ECO:0000256" key="2">
    <source>
        <dbReference type="ARBA" id="ARBA00022723"/>
    </source>
</evidence>
<keyword evidence="5" id="KW-1185">Reference proteome</keyword>
<dbReference type="Gene3D" id="3.40.1390.30">
    <property type="entry name" value="NIF3 (NGG1p interacting factor 3)-like"/>
    <property type="match status" value="1"/>
</dbReference>
<dbReference type="InterPro" id="IPR002678">
    <property type="entry name" value="DUF34/NIF3"/>
</dbReference>
<evidence type="ECO:0000256" key="3">
    <source>
        <dbReference type="PIRSR" id="PIRSR602678-1"/>
    </source>
</evidence>
<dbReference type="OrthoDB" id="85198at2157"/>